<keyword evidence="6" id="KW-0418">Kinase</keyword>
<dbReference type="SUPFAM" id="SSF111331">
    <property type="entry name" value="NAD kinase/diacylglycerol kinase-like"/>
    <property type="match status" value="1"/>
</dbReference>
<dbReference type="GO" id="GO:0008654">
    <property type="term" value="P:phospholipid biosynthetic process"/>
    <property type="evidence" value="ECO:0007669"/>
    <property type="project" value="UniProtKB-KW"/>
</dbReference>
<evidence type="ECO:0000256" key="1">
    <source>
        <dbReference type="ARBA" id="ARBA00001946"/>
    </source>
</evidence>
<dbReference type="GO" id="GO:0005886">
    <property type="term" value="C:plasma membrane"/>
    <property type="evidence" value="ECO:0007669"/>
    <property type="project" value="TreeGrafter"/>
</dbReference>
<protein>
    <recommendedName>
        <fullName evidence="12">DAGKc domain-containing protein</fullName>
    </recommendedName>
</protein>
<dbReference type="RefSeq" id="WP_037497055.1">
    <property type="nucleotide sequence ID" value="NZ_JJMU01000022.1"/>
</dbReference>
<dbReference type="Pfam" id="PF00781">
    <property type="entry name" value="DAGK_cat"/>
    <property type="match status" value="1"/>
</dbReference>
<comment type="cofactor">
    <cofactor evidence="1">
        <name>Mg(2+)</name>
        <dbReference type="ChEBI" id="CHEBI:18420"/>
    </cofactor>
</comment>
<sequence length="292" mass="32044">MRQRKRILFVVNPISGGKKKTAFNKQVLEVLDLEKFDPTFKITDHPNHAYELGKSAVVEGYDAVVAVGGDGTINEVGSAIMGTDMPLGIIPEGSGNGLALYLGIPLNESAALRRINRFETVDVDTGEINGRNFFNIAGLGFDASVSDHFATENIRGPVGYLRSIMNVLSDFKPSTYTLVIDGKEYKKEAFMISVANSPQYGNNAYIAPQASITDGILDVCIVHKFPLYLLPKMVFHLFTKSADQSEYVEILPGKNIKIIRDEKGPVHVDGEPVEMGKELEIAIKHKSLKIIC</sequence>
<gene>
    <name evidence="13" type="ORF">DI53_1405</name>
</gene>
<dbReference type="InterPro" id="IPR050187">
    <property type="entry name" value="Lipid_Phosphate_FormReg"/>
</dbReference>
<dbReference type="InterPro" id="IPR045540">
    <property type="entry name" value="YegS/DAGK_C"/>
</dbReference>
<dbReference type="OrthoDB" id="9786026at2"/>
<evidence type="ECO:0000259" key="12">
    <source>
        <dbReference type="PROSITE" id="PS50146"/>
    </source>
</evidence>
<reference evidence="13 14" key="2">
    <citation type="journal article" date="2015" name="PLoS ONE">
        <title>Whole-Genome Optical Mapping and Finished Genome Sequence of Sphingobacterium deserti sp. nov., a New Species Isolated from the Western Desert of China.</title>
        <authorList>
            <person name="Teng C."/>
            <person name="Zhou Z."/>
            <person name="Molnar I."/>
            <person name="Li X."/>
            <person name="Tang R."/>
            <person name="Chen M."/>
            <person name="Wang L."/>
            <person name="Su S."/>
            <person name="Zhang W."/>
            <person name="Lin M."/>
        </authorList>
    </citation>
    <scope>NUCLEOTIDE SEQUENCE [LARGE SCALE GENOMIC DNA]</scope>
    <source>
        <strain evidence="14">ACCC05744</strain>
    </source>
</reference>
<dbReference type="GO" id="GO:0005524">
    <property type="term" value="F:ATP binding"/>
    <property type="evidence" value="ECO:0007669"/>
    <property type="project" value="UniProtKB-KW"/>
</dbReference>
<evidence type="ECO:0000313" key="14">
    <source>
        <dbReference type="Proteomes" id="UP000031802"/>
    </source>
</evidence>
<keyword evidence="10" id="KW-0594">Phospholipid biosynthesis</keyword>
<evidence type="ECO:0000256" key="4">
    <source>
        <dbReference type="ARBA" id="ARBA00022723"/>
    </source>
</evidence>
<keyword evidence="9" id="KW-0443">Lipid metabolism</keyword>
<evidence type="ECO:0000256" key="7">
    <source>
        <dbReference type="ARBA" id="ARBA00022840"/>
    </source>
</evidence>
<keyword evidence="3" id="KW-0808">Transferase</keyword>
<accession>A0A0B8TA21</accession>
<dbReference type="EMBL" id="JJMU01000022">
    <property type="protein sequence ID" value="KGE14905.1"/>
    <property type="molecule type" value="Genomic_DNA"/>
</dbReference>
<keyword evidence="14" id="KW-1185">Reference proteome</keyword>
<dbReference type="Proteomes" id="UP000031802">
    <property type="component" value="Unassembled WGS sequence"/>
</dbReference>
<dbReference type="InterPro" id="IPR017438">
    <property type="entry name" value="ATP-NAD_kinase_N"/>
</dbReference>
<dbReference type="PANTHER" id="PTHR12358">
    <property type="entry name" value="SPHINGOSINE KINASE"/>
    <property type="match status" value="1"/>
</dbReference>
<dbReference type="AlphaFoldDB" id="A0A0B8TA21"/>
<dbReference type="Gene3D" id="2.60.200.40">
    <property type="match status" value="1"/>
</dbReference>
<keyword evidence="8" id="KW-0460">Magnesium</keyword>
<name>A0A0B8TA21_9SPHI</name>
<dbReference type="GO" id="GO:0046872">
    <property type="term" value="F:metal ion binding"/>
    <property type="evidence" value="ECO:0007669"/>
    <property type="project" value="UniProtKB-KW"/>
</dbReference>
<keyword evidence="2" id="KW-0444">Lipid biosynthesis</keyword>
<evidence type="ECO:0000256" key="8">
    <source>
        <dbReference type="ARBA" id="ARBA00022842"/>
    </source>
</evidence>
<reference evidence="14" key="1">
    <citation type="submission" date="2014-04" db="EMBL/GenBank/DDBJ databases">
        <title>Whole-Genome optical mapping and complete genome sequence of Sphingobacterium deserti sp. nov., a new spaces isolated from desert in the west of China.</title>
        <authorList>
            <person name="Teng C."/>
            <person name="Zhou Z."/>
            <person name="Li X."/>
            <person name="Chen M."/>
            <person name="Lin M."/>
            <person name="Wang L."/>
            <person name="Su S."/>
            <person name="Zhang C."/>
            <person name="Zhang W."/>
        </authorList>
    </citation>
    <scope>NUCLEOTIDE SEQUENCE [LARGE SCALE GENOMIC DNA]</scope>
    <source>
        <strain evidence="14">ACCC05744</strain>
    </source>
</reference>
<dbReference type="SMART" id="SM00046">
    <property type="entry name" value="DAGKc"/>
    <property type="match status" value="1"/>
</dbReference>
<evidence type="ECO:0000256" key="2">
    <source>
        <dbReference type="ARBA" id="ARBA00022516"/>
    </source>
</evidence>
<dbReference type="NCBIfam" id="TIGR00147">
    <property type="entry name" value="YegS/Rv2252/BmrU family lipid kinase"/>
    <property type="match status" value="1"/>
</dbReference>
<keyword evidence="5" id="KW-0547">Nucleotide-binding</keyword>
<dbReference type="PATRIC" id="fig|1229276.3.peg.1449"/>
<keyword evidence="4" id="KW-0479">Metal-binding</keyword>
<evidence type="ECO:0000256" key="10">
    <source>
        <dbReference type="ARBA" id="ARBA00023209"/>
    </source>
</evidence>
<dbReference type="GO" id="GO:0016301">
    <property type="term" value="F:kinase activity"/>
    <property type="evidence" value="ECO:0007669"/>
    <property type="project" value="UniProtKB-KW"/>
</dbReference>
<feature type="domain" description="DAGKc" evidence="12">
    <location>
        <begin position="2"/>
        <end position="132"/>
    </location>
</feature>
<comment type="caution">
    <text evidence="13">The sequence shown here is derived from an EMBL/GenBank/DDBJ whole genome shotgun (WGS) entry which is preliminary data.</text>
</comment>
<dbReference type="InterPro" id="IPR001206">
    <property type="entry name" value="Diacylglycerol_kinase_cat_dom"/>
</dbReference>
<dbReference type="InterPro" id="IPR016064">
    <property type="entry name" value="NAD/diacylglycerol_kinase_sf"/>
</dbReference>
<dbReference type="PROSITE" id="PS50146">
    <property type="entry name" value="DAGK"/>
    <property type="match status" value="1"/>
</dbReference>
<evidence type="ECO:0000256" key="3">
    <source>
        <dbReference type="ARBA" id="ARBA00022679"/>
    </source>
</evidence>
<dbReference type="Pfam" id="PF19279">
    <property type="entry name" value="YegS_C"/>
    <property type="match status" value="1"/>
</dbReference>
<evidence type="ECO:0000256" key="6">
    <source>
        <dbReference type="ARBA" id="ARBA00022777"/>
    </source>
</evidence>
<dbReference type="STRING" id="1229276.DI53_1405"/>
<evidence type="ECO:0000256" key="9">
    <source>
        <dbReference type="ARBA" id="ARBA00023098"/>
    </source>
</evidence>
<keyword evidence="7" id="KW-0067">ATP-binding</keyword>
<dbReference type="PANTHER" id="PTHR12358:SF106">
    <property type="entry name" value="LIPID KINASE YEGS"/>
    <property type="match status" value="1"/>
</dbReference>
<dbReference type="InterPro" id="IPR005218">
    <property type="entry name" value="Diacylglycerol/lipid_kinase"/>
</dbReference>
<dbReference type="eggNOG" id="COG1597">
    <property type="taxonomic scope" value="Bacteria"/>
</dbReference>
<evidence type="ECO:0000313" key="13">
    <source>
        <dbReference type="EMBL" id="KGE14905.1"/>
    </source>
</evidence>
<dbReference type="Gene3D" id="3.40.50.10330">
    <property type="entry name" value="Probable inorganic polyphosphate/atp-NAD kinase, domain 1"/>
    <property type="match status" value="1"/>
</dbReference>
<keyword evidence="11" id="KW-1208">Phospholipid metabolism</keyword>
<evidence type="ECO:0000256" key="5">
    <source>
        <dbReference type="ARBA" id="ARBA00022741"/>
    </source>
</evidence>
<organism evidence="13 14">
    <name type="scientific">Sphingobacterium deserti</name>
    <dbReference type="NCBI Taxonomy" id="1229276"/>
    <lineage>
        <taxon>Bacteria</taxon>
        <taxon>Pseudomonadati</taxon>
        <taxon>Bacteroidota</taxon>
        <taxon>Sphingobacteriia</taxon>
        <taxon>Sphingobacteriales</taxon>
        <taxon>Sphingobacteriaceae</taxon>
        <taxon>Sphingobacterium</taxon>
    </lineage>
</organism>
<evidence type="ECO:0000256" key="11">
    <source>
        <dbReference type="ARBA" id="ARBA00023264"/>
    </source>
</evidence>
<proteinExistence type="predicted"/>